<keyword evidence="3" id="KW-1185">Reference proteome</keyword>
<feature type="region of interest" description="Disordered" evidence="1">
    <location>
        <begin position="39"/>
        <end position="59"/>
    </location>
</feature>
<evidence type="ECO:0000313" key="3">
    <source>
        <dbReference type="Proteomes" id="UP001234178"/>
    </source>
</evidence>
<proteinExistence type="predicted"/>
<protein>
    <submittedName>
        <fullName evidence="2">Uncharacterized protein</fullName>
    </submittedName>
</protein>
<dbReference type="EMBL" id="JAOYFB010000036">
    <property type="protein sequence ID" value="KAK4019589.1"/>
    <property type="molecule type" value="Genomic_DNA"/>
</dbReference>
<evidence type="ECO:0000313" key="2">
    <source>
        <dbReference type="EMBL" id="KAK4019589.1"/>
    </source>
</evidence>
<comment type="caution">
    <text evidence="2">The sequence shown here is derived from an EMBL/GenBank/DDBJ whole genome shotgun (WGS) entry which is preliminary data.</text>
</comment>
<reference evidence="2 3" key="1">
    <citation type="journal article" date="2023" name="Nucleic Acids Res.">
        <title>The hologenome of Daphnia magna reveals possible DNA methylation and microbiome-mediated evolution of the host genome.</title>
        <authorList>
            <person name="Chaturvedi A."/>
            <person name="Li X."/>
            <person name="Dhandapani V."/>
            <person name="Marshall H."/>
            <person name="Kissane S."/>
            <person name="Cuenca-Cambronero M."/>
            <person name="Asole G."/>
            <person name="Calvet F."/>
            <person name="Ruiz-Romero M."/>
            <person name="Marangio P."/>
            <person name="Guigo R."/>
            <person name="Rago D."/>
            <person name="Mirbahai L."/>
            <person name="Eastwood N."/>
            <person name="Colbourne J.K."/>
            <person name="Zhou J."/>
            <person name="Mallon E."/>
            <person name="Orsini L."/>
        </authorList>
    </citation>
    <scope>NUCLEOTIDE SEQUENCE [LARGE SCALE GENOMIC DNA]</scope>
    <source>
        <strain evidence="2">LRV0_1</strain>
    </source>
</reference>
<evidence type="ECO:0000256" key="1">
    <source>
        <dbReference type="SAM" id="MobiDB-lite"/>
    </source>
</evidence>
<organism evidence="2 3">
    <name type="scientific">Daphnia magna</name>
    <dbReference type="NCBI Taxonomy" id="35525"/>
    <lineage>
        <taxon>Eukaryota</taxon>
        <taxon>Metazoa</taxon>
        <taxon>Ecdysozoa</taxon>
        <taxon>Arthropoda</taxon>
        <taxon>Crustacea</taxon>
        <taxon>Branchiopoda</taxon>
        <taxon>Diplostraca</taxon>
        <taxon>Cladocera</taxon>
        <taxon>Anomopoda</taxon>
        <taxon>Daphniidae</taxon>
        <taxon>Daphnia</taxon>
    </lineage>
</organism>
<gene>
    <name evidence="2" type="ORF">OUZ56_001604</name>
</gene>
<name>A0ABR0A3M7_9CRUS</name>
<dbReference type="Proteomes" id="UP001234178">
    <property type="component" value="Unassembled WGS sequence"/>
</dbReference>
<accession>A0ABR0A3M7</accession>
<sequence>MNPRIRNLYPSVTRDGRFSKECQQLLVLYIIQNEEEISSTTITTKTPQCPSKVPKHERE</sequence>